<dbReference type="EMBL" id="JAGKQH010000002">
    <property type="protein sequence ID" value="KAG6605834.1"/>
    <property type="molecule type" value="Genomic_DNA"/>
</dbReference>
<comment type="similarity">
    <text evidence="2">Belongs to the AG-peptide AGP family.</text>
</comment>
<evidence type="ECO:0000256" key="2">
    <source>
        <dbReference type="ARBA" id="ARBA00005835"/>
    </source>
</evidence>
<evidence type="ECO:0000256" key="11">
    <source>
        <dbReference type="SAM" id="Phobius"/>
    </source>
</evidence>
<keyword evidence="13" id="KW-1185">Reference proteome</keyword>
<evidence type="ECO:0000256" key="10">
    <source>
        <dbReference type="ARBA" id="ARBA00037868"/>
    </source>
</evidence>
<evidence type="ECO:0000313" key="12">
    <source>
        <dbReference type="EMBL" id="KAG6605834.1"/>
    </source>
</evidence>
<accession>A0AAV6P232</accession>
<evidence type="ECO:0000256" key="1">
    <source>
        <dbReference type="ARBA" id="ARBA00004589"/>
    </source>
</evidence>
<keyword evidence="5" id="KW-0654">Proteoglycan</keyword>
<keyword evidence="4" id="KW-0732">Signal</keyword>
<dbReference type="GO" id="GO:0012505">
    <property type="term" value="C:endomembrane system"/>
    <property type="evidence" value="ECO:0007669"/>
    <property type="project" value="UniProtKB-SubCell"/>
</dbReference>
<keyword evidence="11" id="KW-1133">Transmembrane helix</keyword>
<evidence type="ECO:0000256" key="5">
    <source>
        <dbReference type="ARBA" id="ARBA00022974"/>
    </source>
</evidence>
<protein>
    <submittedName>
        <fullName evidence="12">Arabinogalactan protein 14</fullName>
    </submittedName>
</protein>
<proteinExistence type="inferred from homology"/>
<evidence type="ECO:0000313" key="13">
    <source>
        <dbReference type="Proteomes" id="UP000685013"/>
    </source>
</evidence>
<evidence type="ECO:0000256" key="9">
    <source>
        <dbReference type="ARBA" id="ARBA00023288"/>
    </source>
</evidence>
<keyword evidence="8" id="KW-0379">Hydroxylation</keyword>
<keyword evidence="6 11" id="KW-0472">Membrane</keyword>
<dbReference type="PANTHER" id="PTHR34114:SF11">
    <property type="entry name" value="ARABINOGALACTAN PROTEIN 13-RELATED"/>
    <property type="match status" value="1"/>
</dbReference>
<dbReference type="GO" id="GO:0098552">
    <property type="term" value="C:side of membrane"/>
    <property type="evidence" value="ECO:0007669"/>
    <property type="project" value="UniProtKB-KW"/>
</dbReference>
<keyword evidence="3" id="KW-0336">GPI-anchor</keyword>
<evidence type="ECO:0000256" key="7">
    <source>
        <dbReference type="ARBA" id="ARBA00023180"/>
    </source>
</evidence>
<name>A0AAV6P232_9ROSI</name>
<evidence type="ECO:0000256" key="6">
    <source>
        <dbReference type="ARBA" id="ARBA00023136"/>
    </source>
</evidence>
<dbReference type="PANTHER" id="PTHR34114">
    <property type="entry name" value="ARABINOGALACTAN PEPTIDE 1"/>
    <property type="match status" value="1"/>
</dbReference>
<evidence type="ECO:0000256" key="8">
    <source>
        <dbReference type="ARBA" id="ARBA00023278"/>
    </source>
</evidence>
<keyword evidence="11" id="KW-0812">Transmembrane</keyword>
<comment type="subcellular location">
    <subcellularLocation>
        <location evidence="10">Endomembrane system</location>
        <topology evidence="10">Lipid-anchor</topology>
    </subcellularLocation>
    <subcellularLocation>
        <location evidence="1">Membrane</location>
        <topology evidence="1">Lipid-anchor</topology>
        <topology evidence="1">GPI-anchor</topology>
    </subcellularLocation>
</comment>
<reference evidence="12 13" key="1">
    <citation type="journal article" date="2021" name="Hortic Res">
        <title>The domestication of Cucurbita argyrosperma as revealed by the genome of its wild relative.</title>
        <authorList>
            <person name="Barrera-Redondo J."/>
            <person name="Sanchez-de la Vega G."/>
            <person name="Aguirre-Liguori J.A."/>
            <person name="Castellanos-Morales G."/>
            <person name="Gutierrez-Guerrero Y.T."/>
            <person name="Aguirre-Dugua X."/>
            <person name="Aguirre-Planter E."/>
            <person name="Tenaillon M.I."/>
            <person name="Lira-Saade R."/>
            <person name="Eguiarte L.E."/>
        </authorList>
    </citation>
    <scope>NUCLEOTIDE SEQUENCE [LARGE SCALE GENOMIC DNA]</scope>
    <source>
        <strain evidence="12">JBR-2021</strain>
    </source>
</reference>
<keyword evidence="7" id="KW-0325">Glycoprotein</keyword>
<evidence type="ECO:0000256" key="3">
    <source>
        <dbReference type="ARBA" id="ARBA00022622"/>
    </source>
</evidence>
<comment type="caution">
    <text evidence="12">The sequence shown here is derived from an EMBL/GenBank/DDBJ whole genome shotgun (WGS) entry which is preliminary data.</text>
</comment>
<gene>
    <name evidence="12" type="primary">AGP14</name>
    <name evidence="12" type="ORF">SDJN03_03151</name>
</gene>
<feature type="transmembrane region" description="Helical" evidence="11">
    <location>
        <begin position="55"/>
        <end position="74"/>
    </location>
</feature>
<evidence type="ECO:0000256" key="4">
    <source>
        <dbReference type="ARBA" id="ARBA00022729"/>
    </source>
</evidence>
<feature type="non-terminal residue" evidence="12">
    <location>
        <position position="1"/>
    </location>
</feature>
<organism evidence="12 13">
    <name type="scientific">Cucurbita argyrosperma subsp. sororia</name>
    <dbReference type="NCBI Taxonomy" id="37648"/>
    <lineage>
        <taxon>Eukaryota</taxon>
        <taxon>Viridiplantae</taxon>
        <taxon>Streptophyta</taxon>
        <taxon>Embryophyta</taxon>
        <taxon>Tracheophyta</taxon>
        <taxon>Spermatophyta</taxon>
        <taxon>Magnoliopsida</taxon>
        <taxon>eudicotyledons</taxon>
        <taxon>Gunneridae</taxon>
        <taxon>Pentapetalae</taxon>
        <taxon>rosids</taxon>
        <taxon>fabids</taxon>
        <taxon>Cucurbitales</taxon>
        <taxon>Cucurbitaceae</taxon>
        <taxon>Cucurbiteae</taxon>
        <taxon>Cucurbita</taxon>
    </lineage>
</organism>
<sequence>MCIINRLFFPLSKPTPTPTPTVLLQFNSSPKPGGKGLQISQHIIHSAMEAMKLKLFLVLLVLVAFAGTMAQAAAPSEAPAPAPASDAPLIYSSFFASLSGLVFAYFL</sequence>
<feature type="transmembrane region" description="Helical" evidence="11">
    <location>
        <begin position="89"/>
        <end position="106"/>
    </location>
</feature>
<dbReference type="InterPro" id="IPR039281">
    <property type="entry name" value="AGP3/12/13/14/21"/>
</dbReference>
<keyword evidence="9" id="KW-0449">Lipoprotein</keyword>
<dbReference type="AlphaFoldDB" id="A0AAV6P232"/>
<dbReference type="Proteomes" id="UP000685013">
    <property type="component" value="Chromosome 2"/>
</dbReference>